<evidence type="ECO:0000256" key="4">
    <source>
        <dbReference type="ARBA" id="ARBA00023054"/>
    </source>
</evidence>
<feature type="region of interest" description="Disordered" evidence="6">
    <location>
        <begin position="367"/>
        <end position="456"/>
    </location>
</feature>
<evidence type="ECO:0000256" key="2">
    <source>
        <dbReference type="ARBA" id="ARBA00007336"/>
    </source>
</evidence>
<keyword evidence="8" id="KW-1185">Reference proteome</keyword>
<feature type="region of interest" description="Disordered" evidence="6">
    <location>
        <begin position="330"/>
        <end position="354"/>
    </location>
</feature>
<keyword evidence="5" id="KW-0539">Nucleus</keyword>
<dbReference type="AlphaFoldDB" id="A0A0K3CME6"/>
<dbReference type="GO" id="GO:0034399">
    <property type="term" value="C:nuclear periphery"/>
    <property type="evidence" value="ECO:0007669"/>
    <property type="project" value="TreeGrafter"/>
</dbReference>
<evidence type="ECO:0000313" key="8">
    <source>
        <dbReference type="Proteomes" id="UP000199069"/>
    </source>
</evidence>
<dbReference type="GO" id="GO:0006364">
    <property type="term" value="P:rRNA processing"/>
    <property type="evidence" value="ECO:0007669"/>
    <property type="project" value="TreeGrafter"/>
</dbReference>
<evidence type="ECO:0000256" key="3">
    <source>
        <dbReference type="ARBA" id="ARBA00022517"/>
    </source>
</evidence>
<evidence type="ECO:0000256" key="6">
    <source>
        <dbReference type="SAM" id="MobiDB-lite"/>
    </source>
</evidence>
<dbReference type="PANTHER" id="PTHR13028:SF0">
    <property type="entry name" value="RRNA-PROCESSING PROTEIN EBP2-RELATED"/>
    <property type="match status" value="1"/>
</dbReference>
<dbReference type="GO" id="GO:0005730">
    <property type="term" value="C:nucleolus"/>
    <property type="evidence" value="ECO:0007669"/>
    <property type="project" value="UniProtKB-SubCell"/>
</dbReference>
<dbReference type="GO" id="GO:0042273">
    <property type="term" value="P:ribosomal large subunit biogenesis"/>
    <property type="evidence" value="ECO:0007669"/>
    <property type="project" value="TreeGrafter"/>
</dbReference>
<organism evidence="7 8">
    <name type="scientific">Rhodotorula toruloides</name>
    <name type="common">Yeast</name>
    <name type="synonym">Rhodosporidium toruloides</name>
    <dbReference type="NCBI Taxonomy" id="5286"/>
    <lineage>
        <taxon>Eukaryota</taxon>
        <taxon>Fungi</taxon>
        <taxon>Dikarya</taxon>
        <taxon>Basidiomycota</taxon>
        <taxon>Pucciniomycotina</taxon>
        <taxon>Microbotryomycetes</taxon>
        <taxon>Sporidiobolales</taxon>
        <taxon>Sporidiobolaceae</taxon>
        <taxon>Rhodotorula</taxon>
    </lineage>
</organism>
<proteinExistence type="inferred from homology"/>
<accession>A0A0K3CME6</accession>
<feature type="compositionally biased region" description="Gly residues" evidence="6">
    <location>
        <begin position="421"/>
        <end position="445"/>
    </location>
</feature>
<comment type="subcellular location">
    <subcellularLocation>
        <location evidence="1">Nucleus</location>
        <location evidence="1">Nucleolus</location>
    </subcellularLocation>
</comment>
<dbReference type="OMA" id="DAHKGRD"/>
<gene>
    <name evidence="7" type="primary">FGENESH: predicted gene_12.169</name>
    <name evidence="7" type="ORF">BN2166_0060090</name>
</gene>
<name>A0A0K3CME6_RHOTO</name>
<feature type="region of interest" description="Disordered" evidence="6">
    <location>
        <begin position="1"/>
        <end position="199"/>
    </location>
</feature>
<dbReference type="GO" id="GO:0030687">
    <property type="term" value="C:preribosome, large subunit precursor"/>
    <property type="evidence" value="ECO:0007669"/>
    <property type="project" value="TreeGrafter"/>
</dbReference>
<evidence type="ECO:0000313" key="7">
    <source>
        <dbReference type="EMBL" id="CTR10148.1"/>
    </source>
</evidence>
<protein>
    <submittedName>
        <fullName evidence="7">BY PROTMAP: gi|472586290|gb|EMS23818.1| rRNA processing protein [Rhodosporidium toruloides NP11] gi|647397624|emb|CDR40811.1| RHTO0S05e07514g1_1 [Rhodosporidium toruloides]</fullName>
    </submittedName>
</protein>
<feature type="compositionally biased region" description="Acidic residues" evidence="6">
    <location>
        <begin position="148"/>
        <end position="174"/>
    </location>
</feature>
<comment type="similarity">
    <text evidence="2">Belongs to the EBP2 family.</text>
</comment>
<dbReference type="Proteomes" id="UP000199069">
    <property type="component" value="Unassembled WGS sequence"/>
</dbReference>
<feature type="compositionally biased region" description="Acidic residues" evidence="6">
    <location>
        <begin position="59"/>
        <end position="88"/>
    </location>
</feature>
<feature type="compositionally biased region" description="Basic and acidic residues" evidence="6">
    <location>
        <begin position="175"/>
        <end position="185"/>
    </location>
</feature>
<dbReference type="Pfam" id="PF05890">
    <property type="entry name" value="Ebp2"/>
    <property type="match status" value="1"/>
</dbReference>
<feature type="compositionally biased region" description="Basic and acidic residues" evidence="6">
    <location>
        <begin position="410"/>
        <end position="420"/>
    </location>
</feature>
<keyword evidence="3" id="KW-0690">Ribosome biogenesis</keyword>
<feature type="compositionally biased region" description="Basic and acidic residues" evidence="6">
    <location>
        <begin position="48"/>
        <end position="58"/>
    </location>
</feature>
<reference evidence="7 8" key="1">
    <citation type="submission" date="2015-07" db="EMBL/GenBank/DDBJ databases">
        <authorList>
            <person name="Cajimat M.N.B."/>
            <person name="Milazzo M.L."/>
            <person name="Fulhorst C.F."/>
        </authorList>
    </citation>
    <scope>NUCLEOTIDE SEQUENCE [LARGE SCALE GENOMIC DNA]</scope>
    <source>
        <strain evidence="7">Single colony</strain>
    </source>
</reference>
<feature type="compositionally biased region" description="Acidic residues" evidence="6">
    <location>
        <begin position="106"/>
        <end position="127"/>
    </location>
</feature>
<feature type="compositionally biased region" description="Basic residues" evidence="6">
    <location>
        <begin position="446"/>
        <end position="456"/>
    </location>
</feature>
<dbReference type="EMBL" id="CWKI01000012">
    <property type="protein sequence ID" value="CTR10148.1"/>
    <property type="molecule type" value="Genomic_DNA"/>
</dbReference>
<keyword evidence="4" id="KW-0175">Coiled coil</keyword>
<dbReference type="InterPro" id="IPR008610">
    <property type="entry name" value="Ebp2"/>
</dbReference>
<dbReference type="STRING" id="5286.A0A0K3CME6"/>
<dbReference type="PANTHER" id="PTHR13028">
    <property type="entry name" value="RRNA PROCESSING PROTEIN EBNA1-BINDING PROTEIN-RELATED"/>
    <property type="match status" value="1"/>
</dbReference>
<evidence type="ECO:0000256" key="5">
    <source>
        <dbReference type="ARBA" id="ARBA00023242"/>
    </source>
</evidence>
<evidence type="ECO:0000256" key="1">
    <source>
        <dbReference type="ARBA" id="ARBA00004604"/>
    </source>
</evidence>
<sequence>MGKKSQSKGKQPVPSRPTSKPAVAPKKPANSPKTKLAKAVALPLPRESSPDVMDRASEDESEEDEGDEEFELEDLLDVEASEGDEDEGMESREDEAALGPMSGESSSEDGGEGESDPEDEEDDVTEEAFERMMKLLGPVDPAELGLLDGEDEEEEGSDDEEEGLDEEDEEEAAEQDGHVELKPYEELDEEDPDVAPVEKNTVNDKVALERVLATFKADAGFFDTLTLVNPTPLNVPDANNDLERELEFYKQSLWAAMHAESLFESADLPFHRPTDYFAEMVKTDAHMAKIRQSLLDEQAGMKASDEARKLRDAKKFGKKVQVERLREREMEKKAVGQRLESLKKKRKSGEASFGGEDFDVALEDALAQTSSSKKRKLNETERPGRARKGISRKGRDTKYGFGGGSRRGKQNNDREDDKKAFGGGGGGRARGGKAGGGGGGGAGGGKPKRLGKSRRK</sequence>